<comment type="caution">
    <text evidence="2">The sequence shown here is derived from an EMBL/GenBank/DDBJ whole genome shotgun (WGS) entry which is preliminary data.</text>
</comment>
<sequence>MVSGRIRHIAVFTLKYPVDSTEAENFLADGAHILSAIPVVENFEVLRQVSSKTDFDFGFSMEFTNQEAYDTYNLHPNHKAFVEERWKKEVERFQEIDFMKQDF</sequence>
<evidence type="ECO:0000313" key="2">
    <source>
        <dbReference type="EMBL" id="OAS82887.1"/>
    </source>
</evidence>
<dbReference type="Proteomes" id="UP000078534">
    <property type="component" value="Unassembled WGS sequence"/>
</dbReference>
<keyword evidence="3" id="KW-1185">Reference proteome</keyword>
<dbReference type="STRING" id="152268.A6K24_12285"/>
<dbReference type="RefSeq" id="WP_066339602.1">
    <property type="nucleotide sequence ID" value="NZ_LWSG01000044.1"/>
</dbReference>
<dbReference type="Gene3D" id="3.30.70.100">
    <property type="match status" value="1"/>
</dbReference>
<dbReference type="InterPro" id="IPR011008">
    <property type="entry name" value="Dimeric_a/b-barrel"/>
</dbReference>
<dbReference type="SUPFAM" id="SSF54909">
    <property type="entry name" value="Dimeric alpha+beta barrel"/>
    <property type="match status" value="1"/>
</dbReference>
<dbReference type="InterPro" id="IPR013097">
    <property type="entry name" value="Dabb"/>
</dbReference>
<dbReference type="EMBL" id="LWSG01000044">
    <property type="protein sequence ID" value="OAS82887.1"/>
    <property type="molecule type" value="Genomic_DNA"/>
</dbReference>
<protein>
    <submittedName>
        <fullName evidence="2">Stress responsive protein</fullName>
    </submittedName>
</protein>
<reference evidence="3" key="1">
    <citation type="submission" date="2016-04" db="EMBL/GenBank/DDBJ databases">
        <authorList>
            <person name="Lyu Z."/>
            <person name="Lyu W."/>
        </authorList>
    </citation>
    <scope>NUCLEOTIDE SEQUENCE [LARGE SCALE GENOMIC DNA]</scope>
    <source>
        <strain evidence="3">C44</strain>
    </source>
</reference>
<name>A0A179SMK5_9BACI</name>
<feature type="domain" description="Stress-response A/B barrel" evidence="1">
    <location>
        <begin position="6"/>
        <end position="98"/>
    </location>
</feature>
<dbReference type="AlphaFoldDB" id="A0A179SMK5"/>
<proteinExistence type="predicted"/>
<dbReference type="SMART" id="SM00886">
    <property type="entry name" value="Dabb"/>
    <property type="match status" value="1"/>
</dbReference>
<accession>A0A179SMK5</accession>
<evidence type="ECO:0000259" key="1">
    <source>
        <dbReference type="PROSITE" id="PS51502"/>
    </source>
</evidence>
<dbReference type="Pfam" id="PF07876">
    <property type="entry name" value="Dabb"/>
    <property type="match status" value="1"/>
</dbReference>
<dbReference type="PROSITE" id="PS51502">
    <property type="entry name" value="S_R_A_B_BARREL"/>
    <property type="match status" value="1"/>
</dbReference>
<organism evidence="2 3">
    <name type="scientific">Metabacillus litoralis</name>
    <dbReference type="NCBI Taxonomy" id="152268"/>
    <lineage>
        <taxon>Bacteria</taxon>
        <taxon>Bacillati</taxon>
        <taxon>Bacillota</taxon>
        <taxon>Bacilli</taxon>
        <taxon>Bacillales</taxon>
        <taxon>Bacillaceae</taxon>
        <taxon>Metabacillus</taxon>
    </lineage>
</organism>
<dbReference type="OrthoDB" id="9808130at2"/>
<gene>
    <name evidence="2" type="ORF">A6K24_12285</name>
</gene>
<evidence type="ECO:0000313" key="3">
    <source>
        <dbReference type="Proteomes" id="UP000078534"/>
    </source>
</evidence>